<dbReference type="Gene3D" id="1.20.1050.10">
    <property type="match status" value="1"/>
</dbReference>
<dbReference type="PANTHER" id="PTHR42673:SF4">
    <property type="entry name" value="MALEYLACETOACETATE ISOMERASE"/>
    <property type="match status" value="1"/>
</dbReference>
<evidence type="ECO:0000256" key="1">
    <source>
        <dbReference type="ARBA" id="ARBA00010007"/>
    </source>
</evidence>
<dbReference type="GO" id="GO:0006749">
    <property type="term" value="P:glutathione metabolic process"/>
    <property type="evidence" value="ECO:0007669"/>
    <property type="project" value="TreeGrafter"/>
</dbReference>
<dbReference type="GO" id="GO:0005739">
    <property type="term" value="C:mitochondrion"/>
    <property type="evidence" value="ECO:0007669"/>
    <property type="project" value="TreeGrafter"/>
</dbReference>
<dbReference type="NCBIfam" id="TIGR01262">
    <property type="entry name" value="maiA"/>
    <property type="match status" value="1"/>
</dbReference>
<dbReference type="InterPro" id="IPR036282">
    <property type="entry name" value="Glutathione-S-Trfase_C_sf"/>
</dbReference>
<comment type="caution">
    <text evidence="4">The sequence shown here is derived from an EMBL/GenBank/DDBJ whole genome shotgun (WGS) entry which is preliminary data.</text>
</comment>
<keyword evidence="4" id="KW-0413">Isomerase</keyword>
<dbReference type="Proteomes" id="UP000183809">
    <property type="component" value="Unassembled WGS sequence"/>
</dbReference>
<proteinExistence type="inferred from homology"/>
<dbReference type="SFLD" id="SFLDS00019">
    <property type="entry name" value="Glutathione_Transferase_(cytos"/>
    <property type="match status" value="1"/>
</dbReference>
<evidence type="ECO:0000259" key="3">
    <source>
        <dbReference type="PROSITE" id="PS50405"/>
    </source>
</evidence>
<protein>
    <submittedName>
        <fullName evidence="4">Maleylacetoacetate isomerase</fullName>
    </submittedName>
</protein>
<dbReference type="GeneID" id="31016423"/>
<reference evidence="4 5" key="1">
    <citation type="submission" date="2016-10" db="EMBL/GenBank/DDBJ databases">
        <title>Proteomics and genomics reveal pathogen-plant mechanisms compatible with a hemibiotrophic lifestyle of Diplodia corticola.</title>
        <authorList>
            <person name="Fernandes I."/>
            <person name="De Jonge R."/>
            <person name="Van De Peer Y."/>
            <person name="Devreese B."/>
            <person name="Alves A."/>
            <person name="Esteves A.C."/>
        </authorList>
    </citation>
    <scope>NUCLEOTIDE SEQUENCE [LARGE SCALE GENOMIC DNA]</scope>
    <source>
        <strain evidence="4 5">CBS 112549</strain>
    </source>
</reference>
<organism evidence="4 5">
    <name type="scientific">Diplodia corticola</name>
    <dbReference type="NCBI Taxonomy" id="236234"/>
    <lineage>
        <taxon>Eukaryota</taxon>
        <taxon>Fungi</taxon>
        <taxon>Dikarya</taxon>
        <taxon>Ascomycota</taxon>
        <taxon>Pezizomycotina</taxon>
        <taxon>Dothideomycetes</taxon>
        <taxon>Dothideomycetes incertae sedis</taxon>
        <taxon>Botryosphaeriales</taxon>
        <taxon>Botryosphaeriaceae</taxon>
        <taxon>Diplodia</taxon>
    </lineage>
</organism>
<dbReference type="InterPro" id="IPR036249">
    <property type="entry name" value="Thioredoxin-like_sf"/>
</dbReference>
<dbReference type="AlphaFoldDB" id="A0A1J9QTK8"/>
<dbReference type="InterPro" id="IPR040079">
    <property type="entry name" value="Glutathione_S-Trfase"/>
</dbReference>
<dbReference type="GO" id="GO:0004364">
    <property type="term" value="F:glutathione transferase activity"/>
    <property type="evidence" value="ECO:0007669"/>
    <property type="project" value="TreeGrafter"/>
</dbReference>
<dbReference type="RefSeq" id="XP_020127989.1">
    <property type="nucleotide sequence ID" value="XM_020276162.1"/>
</dbReference>
<evidence type="ECO:0000313" key="5">
    <source>
        <dbReference type="Proteomes" id="UP000183809"/>
    </source>
</evidence>
<dbReference type="SUPFAM" id="SSF47616">
    <property type="entry name" value="GST C-terminal domain-like"/>
    <property type="match status" value="1"/>
</dbReference>
<dbReference type="Gene3D" id="3.40.30.10">
    <property type="entry name" value="Glutaredoxin"/>
    <property type="match status" value="1"/>
</dbReference>
<evidence type="ECO:0000259" key="2">
    <source>
        <dbReference type="PROSITE" id="PS50404"/>
    </source>
</evidence>
<evidence type="ECO:0000313" key="4">
    <source>
        <dbReference type="EMBL" id="OJD31729.1"/>
    </source>
</evidence>
<gene>
    <name evidence="4" type="ORF">BKCO1_4500010</name>
</gene>
<keyword evidence="5" id="KW-1185">Reference proteome</keyword>
<dbReference type="GO" id="GO:0016034">
    <property type="term" value="F:maleylacetoacetate isomerase activity"/>
    <property type="evidence" value="ECO:0007669"/>
    <property type="project" value="TreeGrafter"/>
</dbReference>
<dbReference type="PANTHER" id="PTHR42673">
    <property type="entry name" value="MALEYLACETOACETATE ISOMERASE"/>
    <property type="match status" value="1"/>
</dbReference>
<dbReference type="STRING" id="236234.A0A1J9QTK8"/>
<dbReference type="Pfam" id="PF13409">
    <property type="entry name" value="GST_N_2"/>
    <property type="match status" value="1"/>
</dbReference>
<dbReference type="PROSITE" id="PS50404">
    <property type="entry name" value="GST_NTER"/>
    <property type="match status" value="1"/>
</dbReference>
<dbReference type="OrthoDB" id="202840at2759"/>
<accession>A0A1J9QTK8</accession>
<dbReference type="EMBL" id="MNUE01000045">
    <property type="protein sequence ID" value="OJD31729.1"/>
    <property type="molecule type" value="Genomic_DNA"/>
</dbReference>
<sequence>MATTTTTTSSSSSPPSSTLHLHTYFRSSCSARLRIALRLKRLPHTTTPVHLLRREQTLPAYKSLNPSGTVPTLTHTIVNHSPPTAQPPKTVTITQSTAALEYLDEAFPDAGPALFSGGEEGDAESRAHVRTLVAMVACDTQPLTNSAAIKAVEGLGGDGREWARAWTVRGLDAVEAYLGRTMVGGEEGGARWCVGRGVSAADVCLVPAVWAAQRWECDLERWPRIMSVFRHMETLEEVKAAHWRRQEDTPEEFREA</sequence>
<dbReference type="PROSITE" id="PS50405">
    <property type="entry name" value="GST_CTER"/>
    <property type="match status" value="1"/>
</dbReference>
<feature type="domain" description="GST C-terminal" evidence="3">
    <location>
        <begin position="122"/>
        <end position="251"/>
    </location>
</feature>
<name>A0A1J9QTK8_9PEZI</name>
<feature type="domain" description="GST N-terminal" evidence="2">
    <location>
        <begin position="17"/>
        <end position="111"/>
    </location>
</feature>
<dbReference type="InterPro" id="IPR010987">
    <property type="entry name" value="Glutathione-S-Trfase_C-like"/>
</dbReference>
<dbReference type="InterPro" id="IPR004045">
    <property type="entry name" value="Glutathione_S-Trfase_N"/>
</dbReference>
<dbReference type="InterPro" id="IPR005955">
    <property type="entry name" value="GST_Zeta"/>
</dbReference>
<comment type="similarity">
    <text evidence="1">Belongs to the GST superfamily. Zeta family.</text>
</comment>
<dbReference type="GO" id="GO:0006559">
    <property type="term" value="P:L-phenylalanine catabolic process"/>
    <property type="evidence" value="ECO:0007669"/>
    <property type="project" value="TreeGrafter"/>
</dbReference>
<dbReference type="SUPFAM" id="SSF52833">
    <property type="entry name" value="Thioredoxin-like"/>
    <property type="match status" value="1"/>
</dbReference>